<proteinExistence type="predicted"/>
<dbReference type="Proteomes" id="UP000003157">
    <property type="component" value="Unassembled WGS sequence"/>
</dbReference>
<dbReference type="Gene3D" id="2.60.120.260">
    <property type="entry name" value="Galactose-binding domain-like"/>
    <property type="match status" value="2"/>
</dbReference>
<dbReference type="Pfam" id="PF00754">
    <property type="entry name" value="F5_F8_type_C"/>
    <property type="match status" value="2"/>
</dbReference>
<dbReference type="AlphaFoldDB" id="E7G6G5"/>
<dbReference type="Gene3D" id="2.60.40.1080">
    <property type="match status" value="2"/>
</dbReference>
<reference evidence="3 4" key="1">
    <citation type="submission" date="2010-12" db="EMBL/GenBank/DDBJ databases">
        <title>The Genome Sequence of Coprobacillus sp. strain 29_1.</title>
        <authorList>
            <consortium name="The Broad Institute Genome Sequencing Platform"/>
            <person name="Earl A."/>
            <person name="Ward D."/>
            <person name="Feldgarden M."/>
            <person name="Gevers D."/>
            <person name="Daigneault M."/>
            <person name="Sibley C.D."/>
            <person name="White A."/>
            <person name="Strauss J."/>
            <person name="Allen-Vercoe E."/>
            <person name="Young S.K."/>
            <person name="Zeng Q."/>
            <person name="Gargeya S."/>
            <person name="Fitzgerald M."/>
            <person name="Haas B."/>
            <person name="Abouelleil A."/>
            <person name="Alvarado L."/>
            <person name="Arachchi H.M."/>
            <person name="Berlin A."/>
            <person name="Brown A."/>
            <person name="Chapman S.B."/>
            <person name="Chen Z."/>
            <person name="Dunbar C."/>
            <person name="Freedman E."/>
            <person name="Gearin G."/>
            <person name="Gellesch M."/>
            <person name="Goldberg J."/>
            <person name="Griggs A."/>
            <person name="Gujja S."/>
            <person name="Heilman E."/>
            <person name="Heiman D."/>
            <person name="Howarth C."/>
            <person name="Larson L."/>
            <person name="Lui A."/>
            <person name="MacDonald P.J.P."/>
            <person name="Mehta T."/>
            <person name="Montmayeur A."/>
            <person name="Murphy C."/>
            <person name="Neiman D."/>
            <person name="Pearson M."/>
            <person name="Priest M."/>
            <person name="Roberts A."/>
            <person name="Saif S."/>
            <person name="Shea T."/>
            <person name="Shenoy N."/>
            <person name="Sisk P."/>
            <person name="Stolte C."/>
            <person name="Sykes S."/>
            <person name="White J."/>
            <person name="Yandava C."/>
            <person name="Nusbaum C."/>
            <person name="Birren B."/>
        </authorList>
    </citation>
    <scope>NUCLEOTIDE SEQUENCE [LARGE SCALE GENOMIC DNA]</scope>
    <source>
        <strain evidence="3 4">29_1</strain>
    </source>
</reference>
<evidence type="ECO:0000313" key="4">
    <source>
        <dbReference type="Proteomes" id="UP000003157"/>
    </source>
</evidence>
<keyword evidence="1" id="KW-0812">Transmembrane</keyword>
<gene>
    <name evidence="3" type="ORF">HMPREF9488_00353</name>
</gene>
<dbReference type="OrthoDB" id="1641571at2"/>
<dbReference type="HOGENOM" id="CLU_349074_0_0_9"/>
<dbReference type="InterPro" id="IPR000421">
    <property type="entry name" value="FA58C"/>
</dbReference>
<dbReference type="eggNOG" id="COG3250">
    <property type="taxonomic scope" value="Bacteria"/>
</dbReference>
<feature type="domain" description="F5/8 type C" evidence="2">
    <location>
        <begin position="59"/>
        <end position="198"/>
    </location>
</feature>
<evidence type="ECO:0000313" key="3">
    <source>
        <dbReference type="EMBL" id="EFW06353.1"/>
    </source>
</evidence>
<keyword evidence="4" id="KW-1185">Reference proteome</keyword>
<name>E7G6G5_9FIRM</name>
<dbReference type="Gene3D" id="1.20.1270.90">
    <property type="entry name" value="AF1782-like"/>
    <property type="match status" value="1"/>
</dbReference>
<dbReference type="eggNOG" id="COG0845">
    <property type="taxonomic scope" value="Bacteria"/>
</dbReference>
<dbReference type="SUPFAM" id="SSF49785">
    <property type="entry name" value="Galactose-binding domain-like"/>
    <property type="match status" value="2"/>
</dbReference>
<keyword evidence="1" id="KW-1133">Transmembrane helix</keyword>
<dbReference type="RefSeq" id="WP_008787481.1">
    <property type="nucleotide sequence ID" value="NZ_CALHJH010000096.1"/>
</dbReference>
<organism evidence="3 4">
    <name type="scientific">Coprobacillus cateniformis</name>
    <dbReference type="NCBI Taxonomy" id="100884"/>
    <lineage>
        <taxon>Bacteria</taxon>
        <taxon>Bacillati</taxon>
        <taxon>Bacillota</taxon>
        <taxon>Erysipelotrichia</taxon>
        <taxon>Erysipelotrichales</taxon>
        <taxon>Coprobacillaceae</taxon>
        <taxon>Coprobacillus</taxon>
    </lineage>
</organism>
<evidence type="ECO:0000259" key="2">
    <source>
        <dbReference type="PROSITE" id="PS50022"/>
    </source>
</evidence>
<dbReference type="STRING" id="100884.GCA_000269565_01355"/>
<keyword evidence="1" id="KW-0472">Membrane</keyword>
<feature type="transmembrane region" description="Helical" evidence="1">
    <location>
        <begin position="780"/>
        <end position="798"/>
    </location>
</feature>
<dbReference type="InterPro" id="IPR008979">
    <property type="entry name" value="Galactose-bd-like_sf"/>
</dbReference>
<feature type="domain" description="F5/8 type C" evidence="2">
    <location>
        <begin position="286"/>
        <end position="423"/>
    </location>
</feature>
<evidence type="ECO:0000256" key="1">
    <source>
        <dbReference type="SAM" id="Phobius"/>
    </source>
</evidence>
<protein>
    <recommendedName>
        <fullName evidence="2">F5/8 type C domain-containing protein</fullName>
    </recommendedName>
</protein>
<comment type="caution">
    <text evidence="3">The sequence shown here is derived from an EMBL/GenBank/DDBJ whole genome shotgun (WGS) entry which is preliminary data.</text>
</comment>
<dbReference type="Gene3D" id="1.20.1270.70">
    <property type="entry name" value="Designed single chain three-helix bundle"/>
    <property type="match status" value="2"/>
</dbReference>
<dbReference type="PROSITE" id="PS50022">
    <property type="entry name" value="FA58C_3"/>
    <property type="match status" value="2"/>
</dbReference>
<dbReference type="Pfam" id="PF07554">
    <property type="entry name" value="FIVAR"/>
    <property type="match status" value="3"/>
</dbReference>
<accession>E7G6G5</accession>
<sequence length="807" mass="91713">MYAEVLPDTATDKRVEWSVTDMENQETKLAEITSSGKLTPFKNGKVKVVAKAVDGSHIQGEKVITLENQDKENLAYQKPGFASHAEGANPLQDAFDGKIDTRWASGQQSDDQWITVDLGDVYQVNKVVLYWESYALEYKIQGSMDNKTFYDLYVEKSGQGNIEEKTFDAKPARYVKMQCVKSSSQYGSSLWEFQVYGDHYEKTYVDKINISTESGQNTITVKNKPLQLIANIQPVDATITTVEWAVYNQDESVTDLATITKDGKLVPKQNGIVKVVAQATDGSGIKTEIMITITGQDAKNIAFQKTATATSQTDSNDANKVTDGKTNTRWAAQNNDNESITIDLEQPCYQVSILWENAYAKGYKIQGSLDDHNYFDIHYETNGQGSLENIYFDTTLVKYVKMQGIKRAIGYGYSIYEFEIYGKALKEDLEVFYNAIVNTDASLYTPNNYHAFQDILKQADIILKKEDASETDVTSILKKLHEVYEALIYRAQTDLLKIELDKAQTIKSEQYTPSSFKNLQMAFEQATKVYRDQNATQLQVDEVCQQLKEAISRLITRGDKQKLGNLLKEVNQLNQSLYTEESLKGLMTAKNNAQNIFNNQDATEQQIQNIYQELKSAYDNLIQKPSIDVKPNEVIISSVDQSVHISGALPKNIQLESFILNQKEMMKVFKELQNKNPEFFKRATLEKVYDLHLFLKGEKYNLDETVKVAIQIDDNLRHKNLEVIYIDESGHIHKLDSVKEGQYINFETTHFSQYAIVSYNQIDSQTVIQEQVNTSDQTQFITYSGLSLISIIGIYILLKNTKKKYNQ</sequence>
<dbReference type="EMBL" id="ADKX01000005">
    <property type="protein sequence ID" value="EFW06353.1"/>
    <property type="molecule type" value="Genomic_DNA"/>
</dbReference>